<evidence type="ECO:0000313" key="2">
    <source>
        <dbReference type="EMBL" id="KAK9821790.1"/>
    </source>
</evidence>
<dbReference type="EMBL" id="JALJOU010000096">
    <property type="protein sequence ID" value="KAK9821790.1"/>
    <property type="molecule type" value="Genomic_DNA"/>
</dbReference>
<feature type="region of interest" description="Disordered" evidence="1">
    <location>
        <begin position="42"/>
        <end position="157"/>
    </location>
</feature>
<protein>
    <submittedName>
        <fullName evidence="2">Uncharacterized protein</fullName>
    </submittedName>
</protein>
<evidence type="ECO:0000313" key="3">
    <source>
        <dbReference type="Proteomes" id="UP001445335"/>
    </source>
</evidence>
<proteinExistence type="predicted"/>
<organism evidence="2 3">
    <name type="scientific">Elliptochloris bilobata</name>
    <dbReference type="NCBI Taxonomy" id="381761"/>
    <lineage>
        <taxon>Eukaryota</taxon>
        <taxon>Viridiplantae</taxon>
        <taxon>Chlorophyta</taxon>
        <taxon>core chlorophytes</taxon>
        <taxon>Trebouxiophyceae</taxon>
        <taxon>Trebouxiophyceae incertae sedis</taxon>
        <taxon>Elliptochloris clade</taxon>
        <taxon>Elliptochloris</taxon>
    </lineage>
</organism>
<name>A0AAW1QK04_9CHLO</name>
<keyword evidence="3" id="KW-1185">Reference proteome</keyword>
<feature type="compositionally biased region" description="Basic and acidic residues" evidence="1">
    <location>
        <begin position="132"/>
        <end position="146"/>
    </location>
</feature>
<comment type="caution">
    <text evidence="2">The sequence shown here is derived from an EMBL/GenBank/DDBJ whole genome shotgun (WGS) entry which is preliminary data.</text>
</comment>
<dbReference type="Proteomes" id="UP001445335">
    <property type="component" value="Unassembled WGS sequence"/>
</dbReference>
<gene>
    <name evidence="2" type="ORF">WJX81_004038</name>
</gene>
<evidence type="ECO:0000256" key="1">
    <source>
        <dbReference type="SAM" id="MobiDB-lite"/>
    </source>
</evidence>
<accession>A0AAW1QK04</accession>
<sequence>MADADEELVRKLHLELNGLVRPRRARAAVEVPGALRRQLEKQAVGSPRVSVPAASSEPCEKRLRLGSADAGGSAHAQQKTKLKRIEKHRDSPGGEQAVQSAGVVLSQRERDAAACPKGEPDKAASELQDFTRQAEPRGSVHHEAAEHPAQQEVSGLNSQERIYGGPAAAAAADARKAVQREAAEEGDSDTPKRVKCFVSGMRWGITLAPTAVQTRTLLAAALNEKLAAYVAPGRGDRLHVVFVDAEGRISEFPPTMEAGWRTAASSSCRVYVNAGLTAR</sequence>
<dbReference type="AlphaFoldDB" id="A0AAW1QK04"/>
<reference evidence="2 3" key="1">
    <citation type="journal article" date="2024" name="Nat. Commun.">
        <title>Phylogenomics reveals the evolutionary origins of lichenization in chlorophyte algae.</title>
        <authorList>
            <person name="Puginier C."/>
            <person name="Libourel C."/>
            <person name="Otte J."/>
            <person name="Skaloud P."/>
            <person name="Haon M."/>
            <person name="Grisel S."/>
            <person name="Petersen M."/>
            <person name="Berrin J.G."/>
            <person name="Delaux P.M."/>
            <person name="Dal Grande F."/>
            <person name="Keller J."/>
        </authorList>
    </citation>
    <scope>NUCLEOTIDE SEQUENCE [LARGE SCALE GENOMIC DNA]</scope>
    <source>
        <strain evidence="2 3">SAG 245.80</strain>
    </source>
</reference>
<feature type="compositionally biased region" description="Basic and acidic residues" evidence="1">
    <location>
        <begin position="107"/>
        <end position="124"/>
    </location>
</feature>